<evidence type="ECO:0000313" key="1">
    <source>
        <dbReference type="EMBL" id="CAK7922117.1"/>
    </source>
</evidence>
<dbReference type="Proteomes" id="UP001497600">
    <property type="component" value="Chromosome H"/>
</dbReference>
<accession>A0ABP0ELR8</accession>
<keyword evidence="2" id="KW-1185">Reference proteome</keyword>
<gene>
    <name evidence="1" type="ORF">CAAN4_H22870</name>
</gene>
<protein>
    <submittedName>
        <fullName evidence="1">Uncharacterized protein</fullName>
    </submittedName>
</protein>
<name>A0ABP0ELR8_9ASCO</name>
<evidence type="ECO:0000313" key="2">
    <source>
        <dbReference type="Proteomes" id="UP001497600"/>
    </source>
</evidence>
<sequence length="139" mass="16090">MSQPPKKSTKVRKPQTEEEYQIQRSQYYAEGPFLNTENWLYEEIENHPLDENRKSDRVVVIHACEKAYFNRDYHKCLELISAGETLFGVDGTTVSRAQKQSEYEAAGIKVAKSAKIEKHILELLSIKERCLQKINQAES</sequence>
<reference evidence="1 2" key="1">
    <citation type="submission" date="2024-01" db="EMBL/GenBank/DDBJ databases">
        <authorList>
            <consortium name="Genoscope - CEA"/>
            <person name="William W."/>
        </authorList>
    </citation>
    <scope>NUCLEOTIDE SEQUENCE [LARGE SCALE GENOMIC DNA]</scope>
    <source>
        <strain evidence="1 2">29B2s-10</strain>
    </source>
</reference>
<proteinExistence type="predicted"/>
<organism evidence="1 2">
    <name type="scientific">[Candida] anglica</name>
    <dbReference type="NCBI Taxonomy" id="148631"/>
    <lineage>
        <taxon>Eukaryota</taxon>
        <taxon>Fungi</taxon>
        <taxon>Dikarya</taxon>
        <taxon>Ascomycota</taxon>
        <taxon>Saccharomycotina</taxon>
        <taxon>Pichiomycetes</taxon>
        <taxon>Debaryomycetaceae</taxon>
        <taxon>Kurtzmaniella</taxon>
    </lineage>
</organism>
<dbReference type="EMBL" id="OZ004260">
    <property type="protein sequence ID" value="CAK7922117.1"/>
    <property type="molecule type" value="Genomic_DNA"/>
</dbReference>